<evidence type="ECO:0008006" key="6">
    <source>
        <dbReference type="Google" id="ProtNLM"/>
    </source>
</evidence>
<dbReference type="GO" id="GO:0006979">
    <property type="term" value="P:response to oxidative stress"/>
    <property type="evidence" value="ECO:0007669"/>
    <property type="project" value="InterPro"/>
</dbReference>
<protein>
    <recommendedName>
        <fullName evidence="6">Redoxin domain-containing protein</fullName>
    </recommendedName>
</protein>
<dbReference type="SUPFAM" id="SSF52833">
    <property type="entry name" value="Thioredoxin-like"/>
    <property type="match status" value="1"/>
</dbReference>
<name>A0A5N7D2U7_9EURO</name>
<dbReference type="Gene3D" id="3.40.30.10">
    <property type="entry name" value="Glutaredoxin"/>
    <property type="match status" value="1"/>
</dbReference>
<dbReference type="InterPro" id="IPR036249">
    <property type="entry name" value="Thioredoxin-like_sf"/>
</dbReference>
<dbReference type="RefSeq" id="XP_031937776.1">
    <property type="nucleotide sequence ID" value="XM_032082960.1"/>
</dbReference>
<organism evidence="4 5">
    <name type="scientific">Aspergillus pseudonomiae</name>
    <dbReference type="NCBI Taxonomy" id="1506151"/>
    <lineage>
        <taxon>Eukaryota</taxon>
        <taxon>Fungi</taxon>
        <taxon>Dikarya</taxon>
        <taxon>Ascomycota</taxon>
        <taxon>Pezizomycotina</taxon>
        <taxon>Eurotiomycetes</taxon>
        <taxon>Eurotiomycetidae</taxon>
        <taxon>Eurotiales</taxon>
        <taxon>Aspergillaceae</taxon>
        <taxon>Aspergillus</taxon>
        <taxon>Aspergillus subgen. Circumdati</taxon>
    </lineage>
</organism>
<evidence type="ECO:0000256" key="3">
    <source>
        <dbReference type="ARBA" id="ARBA00023002"/>
    </source>
</evidence>
<sequence length="81" mass="8939">MKYKRSCEIIHGKASVQVRMAALVFLRVLPVLQFHHPGKGAEYSLSSTKGKVVLVVSTASKCSFTPQYQGLEDIYRPSGNV</sequence>
<proteinExistence type="inferred from homology"/>
<dbReference type="PROSITE" id="PS51355">
    <property type="entry name" value="GLUTATHIONE_PEROXID_3"/>
    <property type="match status" value="1"/>
</dbReference>
<evidence type="ECO:0000256" key="2">
    <source>
        <dbReference type="ARBA" id="ARBA00022559"/>
    </source>
</evidence>
<reference evidence="4 5" key="1">
    <citation type="submission" date="2019-04" db="EMBL/GenBank/DDBJ databases">
        <authorList>
            <consortium name="DOE Joint Genome Institute"/>
            <person name="Mondo S."/>
            <person name="Kjaerbolling I."/>
            <person name="Vesth T."/>
            <person name="Frisvad J.C."/>
            <person name="Nybo J.L."/>
            <person name="Theobald S."/>
            <person name="Kildgaard S."/>
            <person name="Isbrandt T."/>
            <person name="Kuo A."/>
            <person name="Sato A."/>
            <person name="Lyhne E.K."/>
            <person name="Kogle M.E."/>
            <person name="Wiebenga A."/>
            <person name="Kun R.S."/>
            <person name="Lubbers R.J."/>
            <person name="Makela M.R."/>
            <person name="Barry K."/>
            <person name="Chovatia M."/>
            <person name="Clum A."/>
            <person name="Daum C."/>
            <person name="Haridas S."/>
            <person name="He G."/>
            <person name="LaButti K."/>
            <person name="Lipzen A."/>
            <person name="Riley R."/>
            <person name="Salamov A."/>
            <person name="Simmons B.A."/>
            <person name="Magnuson J.K."/>
            <person name="Henrissat B."/>
            <person name="Mortensen U.H."/>
            <person name="Larsen T.O."/>
            <person name="Devries R.P."/>
            <person name="Grigoriev I.V."/>
            <person name="Machida M."/>
            <person name="Baker S.E."/>
            <person name="Andersen M.R."/>
            <person name="Cantor M.N."/>
            <person name="Hua S.X."/>
        </authorList>
    </citation>
    <scope>NUCLEOTIDE SEQUENCE [LARGE SCALE GENOMIC DNA]</scope>
    <source>
        <strain evidence="4 5">CBS 119388</strain>
    </source>
</reference>
<dbReference type="OrthoDB" id="446890at2759"/>
<gene>
    <name evidence="4" type="ORF">BDV37DRAFT_257573</name>
</gene>
<dbReference type="GeneID" id="43667651"/>
<accession>A0A5N7D2U7</accession>
<keyword evidence="2" id="KW-0575">Peroxidase</keyword>
<comment type="similarity">
    <text evidence="1">Belongs to the glutathione peroxidase family.</text>
</comment>
<evidence type="ECO:0000313" key="5">
    <source>
        <dbReference type="Proteomes" id="UP000325579"/>
    </source>
</evidence>
<dbReference type="Proteomes" id="UP000325579">
    <property type="component" value="Unassembled WGS sequence"/>
</dbReference>
<dbReference type="Pfam" id="PF00255">
    <property type="entry name" value="GSHPx"/>
    <property type="match status" value="1"/>
</dbReference>
<keyword evidence="5" id="KW-1185">Reference proteome</keyword>
<dbReference type="EMBL" id="ML736815">
    <property type="protein sequence ID" value="KAE8400457.1"/>
    <property type="molecule type" value="Genomic_DNA"/>
</dbReference>
<dbReference type="AlphaFoldDB" id="A0A5N7D2U7"/>
<evidence type="ECO:0000256" key="1">
    <source>
        <dbReference type="ARBA" id="ARBA00006926"/>
    </source>
</evidence>
<evidence type="ECO:0000313" key="4">
    <source>
        <dbReference type="EMBL" id="KAE8400457.1"/>
    </source>
</evidence>
<dbReference type="GO" id="GO:0004601">
    <property type="term" value="F:peroxidase activity"/>
    <property type="evidence" value="ECO:0007669"/>
    <property type="project" value="UniProtKB-KW"/>
</dbReference>
<dbReference type="InterPro" id="IPR000889">
    <property type="entry name" value="Glutathione_peroxidase"/>
</dbReference>
<keyword evidence="3" id="KW-0560">Oxidoreductase</keyword>